<protein>
    <submittedName>
        <fullName evidence="3">Alpha-tocopherol transfer protein-like</fullName>
    </submittedName>
</protein>
<accession>A0ABM0MF60</accession>
<dbReference type="PRINTS" id="PR00180">
    <property type="entry name" value="CRETINALDHBP"/>
</dbReference>
<gene>
    <name evidence="3" type="primary">LOC100376372</name>
</gene>
<evidence type="ECO:0000313" key="3">
    <source>
        <dbReference type="RefSeq" id="XP_006818651.1"/>
    </source>
</evidence>
<keyword evidence="2" id="KW-1185">Reference proteome</keyword>
<proteinExistence type="predicted"/>
<dbReference type="CDD" id="cd00170">
    <property type="entry name" value="SEC14"/>
    <property type="match status" value="1"/>
</dbReference>
<name>A0ABM0MF60_SACKO</name>
<dbReference type="Gene3D" id="1.20.5.1200">
    <property type="entry name" value="Alpha-tocopherol transfer"/>
    <property type="match status" value="1"/>
</dbReference>
<dbReference type="GeneID" id="100376372"/>
<dbReference type="Pfam" id="PF00650">
    <property type="entry name" value="CRAL_TRIO"/>
    <property type="match status" value="1"/>
</dbReference>
<evidence type="ECO:0000259" key="1">
    <source>
        <dbReference type="PROSITE" id="PS50191"/>
    </source>
</evidence>
<dbReference type="Gene3D" id="3.40.525.10">
    <property type="entry name" value="CRAL-TRIO lipid binding domain"/>
    <property type="match status" value="1"/>
</dbReference>
<dbReference type="PANTHER" id="PTHR10174:SF130">
    <property type="entry name" value="ALPHA-TOCOPHEROL TRANSFER PROTEIN-LIKE"/>
    <property type="match status" value="1"/>
</dbReference>
<dbReference type="SMART" id="SM00516">
    <property type="entry name" value="SEC14"/>
    <property type="match status" value="1"/>
</dbReference>
<dbReference type="PANTHER" id="PTHR10174">
    <property type="entry name" value="ALPHA-TOCOPHEROL TRANSFER PROTEIN-RELATED"/>
    <property type="match status" value="1"/>
</dbReference>
<dbReference type="InterPro" id="IPR001251">
    <property type="entry name" value="CRAL-TRIO_dom"/>
</dbReference>
<sequence length="188" mass="21240">MDEIEPGAMPFHDMIKSWLMISEILLLDENVQVNGLVSVVDHSGMTRKHLRYGTPSNMRMLIDVFENSTPIRVNSEHLLRQPDIFDIFFSVVKPLLTEKMKSRIHFHGEEFGTLHEYVPSAILPSEFGGQLEKFGNSEFVDKILAAEDYFIENSQYGFLKADEILGGESTANDPTTGITGSFKKLDVN</sequence>
<feature type="domain" description="CRAL-TRIO" evidence="1">
    <location>
        <begin position="1"/>
        <end position="135"/>
    </location>
</feature>
<organism evidence="2 3">
    <name type="scientific">Saccoglossus kowalevskii</name>
    <name type="common">Acorn worm</name>
    <dbReference type="NCBI Taxonomy" id="10224"/>
    <lineage>
        <taxon>Eukaryota</taxon>
        <taxon>Metazoa</taxon>
        <taxon>Hemichordata</taxon>
        <taxon>Enteropneusta</taxon>
        <taxon>Harrimaniidae</taxon>
        <taxon>Saccoglossus</taxon>
    </lineage>
</organism>
<dbReference type="InterPro" id="IPR036865">
    <property type="entry name" value="CRAL-TRIO_dom_sf"/>
</dbReference>
<dbReference type="SUPFAM" id="SSF52087">
    <property type="entry name" value="CRAL/TRIO domain"/>
    <property type="match status" value="1"/>
</dbReference>
<reference evidence="3" key="1">
    <citation type="submission" date="2025-08" db="UniProtKB">
        <authorList>
            <consortium name="RefSeq"/>
        </authorList>
    </citation>
    <scope>IDENTIFICATION</scope>
    <source>
        <tissue evidence="3">Testes</tissue>
    </source>
</reference>
<evidence type="ECO:0000313" key="2">
    <source>
        <dbReference type="Proteomes" id="UP000694865"/>
    </source>
</evidence>
<dbReference type="RefSeq" id="XP_006818651.1">
    <property type="nucleotide sequence ID" value="XM_006818588.1"/>
</dbReference>
<dbReference type="Proteomes" id="UP000694865">
    <property type="component" value="Unplaced"/>
</dbReference>
<dbReference type="PROSITE" id="PS50191">
    <property type="entry name" value="CRAL_TRIO"/>
    <property type="match status" value="1"/>
</dbReference>